<proteinExistence type="predicted"/>
<keyword evidence="1" id="KW-0812">Transmembrane</keyword>
<dbReference type="Proteomes" id="UP001225788">
    <property type="component" value="Chromosome"/>
</dbReference>
<reference evidence="2 3" key="1">
    <citation type="submission" date="2023-08" db="EMBL/GenBank/DDBJ databases">
        <title>Pathogen: clinical or host-associated sample.</title>
        <authorList>
            <person name="Hergert J."/>
            <person name="Casey R."/>
            <person name="Wagner J."/>
            <person name="Young E.L."/>
            <person name="Oakeson K.F."/>
        </authorList>
    </citation>
    <scope>NUCLEOTIDE SEQUENCE [LARGE SCALE GENOMIC DNA]</scope>
    <source>
        <strain evidence="2 3">UPHL-collab-2</strain>
    </source>
</reference>
<evidence type="ECO:0000313" key="2">
    <source>
        <dbReference type="EMBL" id="WLS01706.1"/>
    </source>
</evidence>
<keyword evidence="1" id="KW-1133">Transmembrane helix</keyword>
<keyword evidence="3" id="KW-1185">Reference proteome</keyword>
<feature type="transmembrane region" description="Helical" evidence="1">
    <location>
        <begin position="50"/>
        <end position="72"/>
    </location>
</feature>
<organism evidence="2 3">
    <name type="scientific">Shinella oryzae</name>
    <dbReference type="NCBI Taxonomy" id="2871820"/>
    <lineage>
        <taxon>Bacteria</taxon>
        <taxon>Pseudomonadati</taxon>
        <taxon>Pseudomonadota</taxon>
        <taxon>Alphaproteobacteria</taxon>
        <taxon>Hyphomicrobiales</taxon>
        <taxon>Rhizobiaceae</taxon>
        <taxon>Shinella</taxon>
    </lineage>
</organism>
<dbReference type="RefSeq" id="WP_306156776.1">
    <property type="nucleotide sequence ID" value="NZ_CP132314.1"/>
</dbReference>
<evidence type="ECO:0000313" key="3">
    <source>
        <dbReference type="Proteomes" id="UP001225788"/>
    </source>
</evidence>
<dbReference type="EMBL" id="CP132314">
    <property type="protein sequence ID" value="WLS01706.1"/>
    <property type="molecule type" value="Genomic_DNA"/>
</dbReference>
<accession>A0ABY9JZI6</accession>
<evidence type="ECO:0000256" key="1">
    <source>
        <dbReference type="SAM" id="Phobius"/>
    </source>
</evidence>
<sequence length="80" mass="8528">MRCDLHTKLECSCIASGVSCRVQAPLDLGTYRGTNNPGPLDGYPTTARDITYAFIGLVALVGITLLIIYRFAALVGPVNV</sequence>
<gene>
    <name evidence="2" type="ORF">Q9315_09620</name>
</gene>
<keyword evidence="1" id="KW-0472">Membrane</keyword>
<name>A0ABY9JZI6_9HYPH</name>
<protein>
    <submittedName>
        <fullName evidence="2">Uncharacterized protein</fullName>
    </submittedName>
</protein>